<dbReference type="eggNOG" id="ENOG5031UJ8">
    <property type="taxonomic scope" value="Bacteria"/>
</dbReference>
<dbReference type="HOGENOM" id="CLU_893772_0_0_11"/>
<sequence length="320" mass="33067">MTRSTKILSIVAAALLAVSACSTSAPELPPDSPSEMVTVLSGDGGDGVLEKVTTYDWDDDGAAAGSRFTWIGRDAASTDTATATQAAQASAVLAEFLISDYGSLTAVDSGFLGLSKVTAAQLNPQLIHTYATALAPHLSELVGGKQRAFDPIRTKVADDPSALRNLMSVLVADPEAGRVIVEAAHSTAALYEDAAAAAPPDSDESVDDLRAAGSLLGAAYGAVKLGNSDIPTPSVGEASSEMAVRVATKLVPADPNPAIVSKYVQDGRLMSPAEVENKFSNTAMRTYYLDLQHYISTKGFEDGMSAFHTAFMASAGVPPP</sequence>
<accession>G8RMJ2</accession>
<evidence type="ECO:0000313" key="2">
    <source>
        <dbReference type="EMBL" id="AEV72489.1"/>
    </source>
</evidence>
<dbReference type="RefSeq" id="WP_014210303.1">
    <property type="nucleotide sequence ID" value="NC_016604.1"/>
</dbReference>
<keyword evidence="3" id="KW-1185">Reference proteome</keyword>
<dbReference type="STRING" id="710685.MycrhN_1881"/>
<dbReference type="PATRIC" id="fig|710685.3.peg.1890"/>
<gene>
    <name evidence="2" type="ordered locus">MycrhN_1881</name>
</gene>
<dbReference type="Proteomes" id="UP000005442">
    <property type="component" value="Chromosome"/>
</dbReference>
<reference evidence="2 3" key="1">
    <citation type="submission" date="2011-12" db="EMBL/GenBank/DDBJ databases">
        <title>Complete sequence of Mycobacterium rhodesiae NBB3.</title>
        <authorList>
            <consortium name="US DOE Joint Genome Institute"/>
            <person name="Lucas S."/>
            <person name="Han J."/>
            <person name="Lapidus A."/>
            <person name="Cheng J.-F."/>
            <person name="Goodwin L."/>
            <person name="Pitluck S."/>
            <person name="Peters L."/>
            <person name="Mikhailova N."/>
            <person name="Gu W."/>
            <person name="Detter J.C."/>
            <person name="Han C."/>
            <person name="Tapia R."/>
            <person name="Land M."/>
            <person name="Hauser L."/>
            <person name="Kyrpides N."/>
            <person name="Ivanova N."/>
            <person name="Pagani I."/>
            <person name="Mattes T."/>
            <person name="Holmes A."/>
            <person name="Rutledge P."/>
            <person name="Paulsen I."/>
            <person name="Coleman N."/>
            <person name="Woyke T."/>
        </authorList>
    </citation>
    <scope>NUCLEOTIDE SEQUENCE [LARGE SCALE GENOMIC DNA]</scope>
    <source>
        <strain evidence="2 3">NBB3</strain>
    </source>
</reference>
<organism evidence="2 3">
    <name type="scientific">Mycolicibacterium rhodesiae (strain NBB3)</name>
    <name type="common">Mycobacterium rhodesiae</name>
    <dbReference type="NCBI Taxonomy" id="710685"/>
    <lineage>
        <taxon>Bacteria</taxon>
        <taxon>Bacillati</taxon>
        <taxon>Actinomycetota</taxon>
        <taxon>Actinomycetes</taxon>
        <taxon>Mycobacteriales</taxon>
        <taxon>Mycobacteriaceae</taxon>
        <taxon>Mycolicibacterium</taxon>
    </lineage>
</organism>
<dbReference type="PROSITE" id="PS51257">
    <property type="entry name" value="PROKAR_LIPOPROTEIN"/>
    <property type="match status" value="1"/>
</dbReference>
<evidence type="ECO:0000313" key="3">
    <source>
        <dbReference type="Proteomes" id="UP000005442"/>
    </source>
</evidence>
<dbReference type="OrthoDB" id="4618387at2"/>
<name>G8RMJ2_MYCRN</name>
<keyword evidence="1" id="KW-0732">Signal</keyword>
<dbReference type="AlphaFoldDB" id="G8RMJ2"/>
<dbReference type="EMBL" id="CP003169">
    <property type="protein sequence ID" value="AEV72489.1"/>
    <property type="molecule type" value="Genomic_DNA"/>
</dbReference>
<proteinExistence type="predicted"/>
<protein>
    <submittedName>
        <fullName evidence="2">Uncharacterized protein</fullName>
    </submittedName>
</protein>
<feature type="signal peptide" evidence="1">
    <location>
        <begin position="1"/>
        <end position="25"/>
    </location>
</feature>
<dbReference type="KEGG" id="mrh:MycrhN_1881"/>
<evidence type="ECO:0000256" key="1">
    <source>
        <dbReference type="SAM" id="SignalP"/>
    </source>
</evidence>
<feature type="chain" id="PRO_5003515019" evidence="1">
    <location>
        <begin position="26"/>
        <end position="320"/>
    </location>
</feature>